<dbReference type="AlphaFoldDB" id="X1MIR8"/>
<comment type="caution">
    <text evidence="1">The sequence shown here is derived from an EMBL/GenBank/DDBJ whole genome shotgun (WGS) entry which is preliminary data.</text>
</comment>
<proteinExistence type="predicted"/>
<accession>X1MIR8</accession>
<reference evidence="1" key="1">
    <citation type="journal article" date="2014" name="Front. Microbiol.">
        <title>High frequency of phylogenetically diverse reductive dehalogenase-homologous genes in deep subseafloor sedimentary metagenomes.</title>
        <authorList>
            <person name="Kawai M."/>
            <person name="Futagami T."/>
            <person name="Toyoda A."/>
            <person name="Takaki Y."/>
            <person name="Nishi S."/>
            <person name="Hori S."/>
            <person name="Arai W."/>
            <person name="Tsubouchi T."/>
            <person name="Morono Y."/>
            <person name="Uchiyama I."/>
            <person name="Ito T."/>
            <person name="Fujiyama A."/>
            <person name="Inagaki F."/>
            <person name="Takami H."/>
        </authorList>
    </citation>
    <scope>NUCLEOTIDE SEQUENCE</scope>
    <source>
        <strain evidence="1">Expedition CK06-06</strain>
    </source>
</reference>
<feature type="non-terminal residue" evidence="1">
    <location>
        <position position="58"/>
    </location>
</feature>
<protein>
    <submittedName>
        <fullName evidence="1">Uncharacterized protein</fullName>
    </submittedName>
</protein>
<evidence type="ECO:0000313" key="1">
    <source>
        <dbReference type="EMBL" id="GAI14605.1"/>
    </source>
</evidence>
<gene>
    <name evidence="1" type="ORF">S06H3_18383</name>
</gene>
<name>X1MIR8_9ZZZZ</name>
<sequence>MKRIWQLVLLCLLVSALLSLPSTACLPFSGQGVLNLWDTGPLTLDPAISADMSSHTYV</sequence>
<dbReference type="EMBL" id="BARV01009289">
    <property type="protein sequence ID" value="GAI14605.1"/>
    <property type="molecule type" value="Genomic_DNA"/>
</dbReference>
<organism evidence="1">
    <name type="scientific">marine sediment metagenome</name>
    <dbReference type="NCBI Taxonomy" id="412755"/>
    <lineage>
        <taxon>unclassified sequences</taxon>
        <taxon>metagenomes</taxon>
        <taxon>ecological metagenomes</taxon>
    </lineage>
</organism>